<dbReference type="EMBL" id="CP108057">
    <property type="protein sequence ID" value="WUO45627.1"/>
    <property type="molecule type" value="Genomic_DNA"/>
</dbReference>
<organism evidence="2 3">
    <name type="scientific">Streptomyces goshikiensis</name>
    <dbReference type="NCBI Taxonomy" id="1942"/>
    <lineage>
        <taxon>Bacteria</taxon>
        <taxon>Bacillati</taxon>
        <taxon>Actinomycetota</taxon>
        <taxon>Actinomycetes</taxon>
        <taxon>Kitasatosporales</taxon>
        <taxon>Streptomycetaceae</taxon>
        <taxon>Streptomyces</taxon>
    </lineage>
</organism>
<feature type="compositionally biased region" description="Basic and acidic residues" evidence="1">
    <location>
        <begin position="721"/>
        <end position="730"/>
    </location>
</feature>
<keyword evidence="3" id="KW-1185">Reference proteome</keyword>
<reference evidence="2" key="1">
    <citation type="submission" date="2022-10" db="EMBL/GenBank/DDBJ databases">
        <title>The complete genomes of actinobacterial strains from the NBC collection.</title>
        <authorList>
            <person name="Joergensen T.S."/>
            <person name="Alvarez Arevalo M."/>
            <person name="Sterndorff E.B."/>
            <person name="Faurdal D."/>
            <person name="Vuksanovic O."/>
            <person name="Mourched A.-S."/>
            <person name="Charusanti P."/>
            <person name="Shaw S."/>
            <person name="Blin K."/>
            <person name="Weber T."/>
        </authorList>
    </citation>
    <scope>NUCLEOTIDE SEQUENCE</scope>
    <source>
        <strain evidence="2">NBC_00283</strain>
    </source>
</reference>
<gene>
    <name evidence="2" type="ORF">OHU17_07130</name>
</gene>
<proteinExistence type="predicted"/>
<evidence type="ECO:0000256" key="1">
    <source>
        <dbReference type="SAM" id="MobiDB-lite"/>
    </source>
</evidence>
<feature type="compositionally biased region" description="Basic residues" evidence="1">
    <location>
        <begin position="704"/>
        <end position="720"/>
    </location>
</feature>
<feature type="region of interest" description="Disordered" evidence="1">
    <location>
        <begin position="693"/>
        <end position="730"/>
    </location>
</feature>
<sequence>MWRSDEHEPLLCREVLLGIDAVPPSRRDRIQRHLASALEARGGLLHANNAFNVLYFDYDPAARRYRAEPDPDAFVEVAIGGSLPVLPSGAFVRLTRGAREVWGEVAAVFGSRAAVEPDGWTAASLSGAPAGDLLDEQRVVIDTQVFGPLSVDEAVEQGRWLRPGGGFEGGHLVGGVPALSGEVSARDQIGAFAQFLAGSGRPLLDLGPLPRWLEQDADAAVVERAVRAAVTCVADIMRSAGSIRGWGLYGRSARGAKTFAATDQAEEVRAAVVRPAPGGGARYSALWPLLHTLTTRGRDGLDALAGVAGAAAVVDANLVLADIVSDGRQGNGIDLRVDDQWQQGGIWRAQSVPTTSLLDGLDPLVPAGIGFAEVAGAEAAKGVNADDGVRSDAGRVHVEHIDDELVVLTVALSKADLSAGRLELTGPVKKLLPTGSLVLRLHHDGDDLEAGAGVQPVHPGWSGVAGVSWPPSMYPGIRLTVAAARAGRRLVATSIRYPDPVIVDGFGPVRWECDWELFAEGTTLADAFQLSPAEQGRWQPSVARSAWRPAVASLEHLIVESLKRDGDDGPAGSRALDGRRLTAALFGPDTRSPALLWTVIHTCEDMAVLGMLTRAAAPRGGPDVFTWWPDTPEARDAREAGIWGDGDTPGDPMSRHWVRPRERRLPSGQQASPQSKSDYARWRMEVEGLDADTELPAGTTFVHGHLRGNGKDKPWHRHVPQHQERRSRNG</sequence>
<evidence type="ECO:0000313" key="3">
    <source>
        <dbReference type="Proteomes" id="UP001432075"/>
    </source>
</evidence>
<name>A0ABZ1RFR1_9ACTN</name>
<accession>A0ABZ1RFR1</accession>
<dbReference type="Proteomes" id="UP001432075">
    <property type="component" value="Chromosome"/>
</dbReference>
<dbReference type="RefSeq" id="WP_328775550.1">
    <property type="nucleotide sequence ID" value="NZ_CP108057.1"/>
</dbReference>
<evidence type="ECO:0000313" key="2">
    <source>
        <dbReference type="EMBL" id="WUO45627.1"/>
    </source>
</evidence>
<protein>
    <submittedName>
        <fullName evidence="2">Uncharacterized protein</fullName>
    </submittedName>
</protein>